<gene>
    <name evidence="4" type="ORF">GCM10007116_04390</name>
</gene>
<dbReference type="Proteomes" id="UP000616143">
    <property type="component" value="Unassembled WGS sequence"/>
</dbReference>
<dbReference type="GO" id="GO:0044281">
    <property type="term" value="P:small molecule metabolic process"/>
    <property type="evidence" value="ECO:0007669"/>
    <property type="project" value="UniProtKB-ARBA"/>
</dbReference>
<evidence type="ECO:0000313" key="5">
    <source>
        <dbReference type="Proteomes" id="UP000616143"/>
    </source>
</evidence>
<dbReference type="InterPro" id="IPR051121">
    <property type="entry name" value="FAH"/>
</dbReference>
<keyword evidence="4" id="KW-0378">Hydrolase</keyword>
<dbReference type="PANTHER" id="PTHR42796:SF7">
    <property type="entry name" value="2-DEHYDRO-3-DEOXY-D-ARABINONATE DEHYDRATASE"/>
    <property type="match status" value="1"/>
</dbReference>
<evidence type="ECO:0000256" key="1">
    <source>
        <dbReference type="ARBA" id="ARBA00010211"/>
    </source>
</evidence>
<sequence>MKFFRAVKGGEVSTFLLDGTQVYFLKGDVVRALLDGPSRGEEAAIDVNSLLARGEWGGWKITKPLDPPEVWGAGISYEAARGRYTEDVKDKGMTIYDMVYNAERPEIFFKATANRCVGHMEPIRVRSDSSWTLPEPELGVVLSSSGRPLAFTVVDDVSARDIESENPLYLPQSKIYAGSCAVGPFLVTPDEVGDPYSLEVNLRILRGGKEVFSGRTNTSRMRRRIDEQVKYLTRDNPVPDGTLLSTGTGIVPGRDVDLREGDVVEITIDKLGTQVTPVVKGKG</sequence>
<proteinExistence type="inferred from homology"/>
<dbReference type="AlphaFoldDB" id="A0A830GYV7"/>
<dbReference type="SUPFAM" id="SSF56529">
    <property type="entry name" value="FAH"/>
    <property type="match status" value="1"/>
</dbReference>
<reference evidence="4" key="1">
    <citation type="journal article" date="2014" name="Int. J. Syst. Evol. Microbiol.">
        <title>Complete genome sequence of Corynebacterium casei LMG S-19264T (=DSM 44701T), isolated from a smear-ripened cheese.</title>
        <authorList>
            <consortium name="US DOE Joint Genome Institute (JGI-PGF)"/>
            <person name="Walter F."/>
            <person name="Albersmeier A."/>
            <person name="Kalinowski J."/>
            <person name="Ruckert C."/>
        </authorList>
    </citation>
    <scope>NUCLEOTIDE SEQUENCE</scope>
    <source>
        <strain evidence="4">JCM 31740</strain>
    </source>
</reference>
<dbReference type="InterPro" id="IPR011234">
    <property type="entry name" value="Fumarylacetoacetase-like_C"/>
</dbReference>
<dbReference type="Pfam" id="PF01557">
    <property type="entry name" value="FAA_hydrolase"/>
    <property type="match status" value="1"/>
</dbReference>
<feature type="domain" description="Fumarylacetoacetase-like C-terminal" evidence="3">
    <location>
        <begin position="101"/>
        <end position="279"/>
    </location>
</feature>
<name>A0A830GYV7_9CREN</name>
<reference evidence="4" key="2">
    <citation type="submission" date="2020-09" db="EMBL/GenBank/DDBJ databases">
        <authorList>
            <person name="Sun Q."/>
            <person name="Ohkuma M."/>
        </authorList>
    </citation>
    <scope>NUCLEOTIDE SEQUENCE</scope>
    <source>
        <strain evidence="4">JCM 31740</strain>
    </source>
</reference>
<protein>
    <submittedName>
        <fullName evidence="4">Fumarylacetoacetate (FAA) hydrolase</fullName>
    </submittedName>
</protein>
<dbReference type="RefSeq" id="WP_188848335.1">
    <property type="nucleotide sequence ID" value="NZ_BMQS01000003.1"/>
</dbReference>
<dbReference type="InterPro" id="IPR036663">
    <property type="entry name" value="Fumarylacetoacetase_C_sf"/>
</dbReference>
<organism evidence="4 5">
    <name type="scientific">Sulfodiicoccus acidiphilus</name>
    <dbReference type="NCBI Taxonomy" id="1670455"/>
    <lineage>
        <taxon>Archaea</taxon>
        <taxon>Thermoproteota</taxon>
        <taxon>Thermoprotei</taxon>
        <taxon>Sulfolobales</taxon>
        <taxon>Sulfolobaceae</taxon>
        <taxon>Sulfodiicoccus</taxon>
    </lineage>
</organism>
<dbReference type="Gene3D" id="3.90.850.10">
    <property type="entry name" value="Fumarylacetoacetase-like, C-terminal domain"/>
    <property type="match status" value="1"/>
</dbReference>
<evidence type="ECO:0000313" key="4">
    <source>
        <dbReference type="EMBL" id="GGT89662.1"/>
    </source>
</evidence>
<evidence type="ECO:0000259" key="3">
    <source>
        <dbReference type="Pfam" id="PF01557"/>
    </source>
</evidence>
<dbReference type="EMBL" id="BMQS01000003">
    <property type="protein sequence ID" value="GGT89662.1"/>
    <property type="molecule type" value="Genomic_DNA"/>
</dbReference>
<evidence type="ECO:0000256" key="2">
    <source>
        <dbReference type="ARBA" id="ARBA00022723"/>
    </source>
</evidence>
<comment type="caution">
    <text evidence="4">The sequence shown here is derived from an EMBL/GenBank/DDBJ whole genome shotgun (WGS) entry which is preliminary data.</text>
</comment>
<dbReference type="OrthoDB" id="38993at2157"/>
<comment type="similarity">
    <text evidence="1">Belongs to the FAH family.</text>
</comment>
<accession>A0A830GYV7</accession>
<keyword evidence="2" id="KW-0479">Metal-binding</keyword>
<dbReference type="PANTHER" id="PTHR42796">
    <property type="entry name" value="FUMARYLACETOACETATE HYDROLASE DOMAIN-CONTAINING PROTEIN 2A-RELATED"/>
    <property type="match status" value="1"/>
</dbReference>
<dbReference type="GO" id="GO:0046872">
    <property type="term" value="F:metal ion binding"/>
    <property type="evidence" value="ECO:0007669"/>
    <property type="project" value="UniProtKB-KW"/>
</dbReference>
<dbReference type="GO" id="GO:0016787">
    <property type="term" value="F:hydrolase activity"/>
    <property type="evidence" value="ECO:0007669"/>
    <property type="project" value="UniProtKB-KW"/>
</dbReference>